<evidence type="ECO:0000313" key="2">
    <source>
        <dbReference type="EMBL" id="KLT40673.1"/>
    </source>
</evidence>
<keyword evidence="3" id="KW-1185">Reference proteome</keyword>
<evidence type="ECO:0000313" key="3">
    <source>
        <dbReference type="Proteomes" id="UP000053611"/>
    </source>
</evidence>
<dbReference type="AlphaFoldDB" id="A0A0J0XHX0"/>
<feature type="compositionally biased region" description="Low complexity" evidence="1">
    <location>
        <begin position="61"/>
        <end position="73"/>
    </location>
</feature>
<proteinExistence type="predicted"/>
<organism evidence="2 3">
    <name type="scientific">Cutaneotrichosporon oleaginosum</name>
    <dbReference type="NCBI Taxonomy" id="879819"/>
    <lineage>
        <taxon>Eukaryota</taxon>
        <taxon>Fungi</taxon>
        <taxon>Dikarya</taxon>
        <taxon>Basidiomycota</taxon>
        <taxon>Agaricomycotina</taxon>
        <taxon>Tremellomycetes</taxon>
        <taxon>Trichosporonales</taxon>
        <taxon>Trichosporonaceae</taxon>
        <taxon>Cutaneotrichosporon</taxon>
    </lineage>
</organism>
<evidence type="ECO:0000256" key="1">
    <source>
        <dbReference type="SAM" id="MobiDB-lite"/>
    </source>
</evidence>
<gene>
    <name evidence="2" type="ORF">CC85DRAFT_146130</name>
</gene>
<dbReference type="EMBL" id="KQ087231">
    <property type="protein sequence ID" value="KLT40673.1"/>
    <property type="molecule type" value="Genomic_DNA"/>
</dbReference>
<dbReference type="Proteomes" id="UP000053611">
    <property type="component" value="Unassembled WGS sequence"/>
</dbReference>
<accession>A0A0J0XHX0</accession>
<feature type="region of interest" description="Disordered" evidence="1">
    <location>
        <begin position="54"/>
        <end position="86"/>
    </location>
</feature>
<dbReference type="GeneID" id="28980159"/>
<protein>
    <submittedName>
        <fullName evidence="2">Uncharacterized protein</fullName>
    </submittedName>
</protein>
<name>A0A0J0XHX0_9TREE</name>
<dbReference type="RefSeq" id="XP_018277164.1">
    <property type="nucleotide sequence ID" value="XM_018419556.1"/>
</dbReference>
<sequence>MPPRPLTGARAREHDRAYWRRHMCRGARELENKAMTTAERIIDNQPQIHRALVRRPAASGQPPAASRQRPAASTERRRRVRRGYSAGLDARHTHAGGLKLRTPPASCRANFDGLTSEARRRGPRAESDRAYSSFWYAIYATQCERQYAKCASARHVSECLCVWPYGTWMDSRALRALERALLALE</sequence>
<reference evidence="2 3" key="1">
    <citation type="submission" date="2015-03" db="EMBL/GenBank/DDBJ databases">
        <title>Genomics and transcriptomics of the oil-accumulating basidiomycete yeast T. oleaginosus allow insights into substrate utilization and the diverse evolutionary trajectories of mating systems in fungi.</title>
        <authorList>
            <consortium name="DOE Joint Genome Institute"/>
            <person name="Kourist R."/>
            <person name="Kracht O."/>
            <person name="Bracharz F."/>
            <person name="Lipzen A."/>
            <person name="Nolan M."/>
            <person name="Ohm R."/>
            <person name="Grigoriev I."/>
            <person name="Sun S."/>
            <person name="Heitman J."/>
            <person name="Bruck T."/>
            <person name="Nowrousian M."/>
        </authorList>
    </citation>
    <scope>NUCLEOTIDE SEQUENCE [LARGE SCALE GENOMIC DNA]</scope>
    <source>
        <strain evidence="2 3">IBC0246</strain>
    </source>
</reference>